<gene>
    <name evidence="1" type="ORF">EEDITHA_LOCUS16936</name>
</gene>
<evidence type="ECO:0008006" key="3">
    <source>
        <dbReference type="Google" id="ProtNLM"/>
    </source>
</evidence>
<dbReference type="PANTHER" id="PTHR22954:SF3">
    <property type="entry name" value="PROTEIN CBG08539"/>
    <property type="match status" value="1"/>
</dbReference>
<name>A0AAU9UW56_EUPED</name>
<comment type="caution">
    <text evidence="1">The sequence shown here is derived from an EMBL/GenBank/DDBJ whole genome shotgun (WGS) entry which is preliminary data.</text>
</comment>
<keyword evidence="2" id="KW-1185">Reference proteome</keyword>
<dbReference type="InterPro" id="IPR005312">
    <property type="entry name" value="DUF1759"/>
</dbReference>
<accession>A0AAU9UW56</accession>
<dbReference type="EMBL" id="CAKOGL010000025">
    <property type="protein sequence ID" value="CAH2102287.1"/>
    <property type="molecule type" value="Genomic_DNA"/>
</dbReference>
<dbReference type="Pfam" id="PF03564">
    <property type="entry name" value="DUF1759"/>
    <property type="match status" value="1"/>
</dbReference>
<protein>
    <recommendedName>
        <fullName evidence="3">Gag-pol polyprotein</fullName>
    </recommendedName>
</protein>
<sequence length="346" mass="39853">MCSKGDSLKLPKSPCKSELEQDSLVELKRSRGSIKLRLTSFKKYLCNLNAEQISIDSIKKAELKLRMQSAQESYEAFNKIQCKIELVSEDMNDHTEYRENFEDIYFSCMASAQSLIESNMNDDSNCKSSLTSSIKLPQIKLPSFDGSYDQWLEFKNSYVSMIHMRSDLDAIQKFHYLRSSLSGSAYQVISALEFTALNYSHAWALLENRFNNERLLVHNRVIKALFTVPGMNKESPKQIRTLIDTVLRNLRALKTLNEPTDHWDTLIIYLIASKLDVCTEKEWENYKGSVTYATQKDSSLKLKLDDLLTFLRNRADTLEMIYANHTGVNSQKSRDNRAQSDMKKPT</sequence>
<dbReference type="Proteomes" id="UP001153954">
    <property type="component" value="Unassembled WGS sequence"/>
</dbReference>
<evidence type="ECO:0000313" key="1">
    <source>
        <dbReference type="EMBL" id="CAH2102287.1"/>
    </source>
</evidence>
<reference evidence="1" key="1">
    <citation type="submission" date="2022-03" db="EMBL/GenBank/DDBJ databases">
        <authorList>
            <person name="Tunstrom K."/>
        </authorList>
    </citation>
    <scope>NUCLEOTIDE SEQUENCE</scope>
</reference>
<dbReference type="PANTHER" id="PTHR22954">
    <property type="entry name" value="RETROVIRAL PROTEASE-RELATED"/>
    <property type="match status" value="1"/>
</dbReference>
<organism evidence="1 2">
    <name type="scientific">Euphydryas editha</name>
    <name type="common">Edith's checkerspot</name>
    <dbReference type="NCBI Taxonomy" id="104508"/>
    <lineage>
        <taxon>Eukaryota</taxon>
        <taxon>Metazoa</taxon>
        <taxon>Ecdysozoa</taxon>
        <taxon>Arthropoda</taxon>
        <taxon>Hexapoda</taxon>
        <taxon>Insecta</taxon>
        <taxon>Pterygota</taxon>
        <taxon>Neoptera</taxon>
        <taxon>Endopterygota</taxon>
        <taxon>Lepidoptera</taxon>
        <taxon>Glossata</taxon>
        <taxon>Ditrysia</taxon>
        <taxon>Papilionoidea</taxon>
        <taxon>Nymphalidae</taxon>
        <taxon>Nymphalinae</taxon>
        <taxon>Euphydryas</taxon>
    </lineage>
</organism>
<dbReference type="AlphaFoldDB" id="A0AAU9UW56"/>
<evidence type="ECO:0000313" key="2">
    <source>
        <dbReference type="Proteomes" id="UP001153954"/>
    </source>
</evidence>
<proteinExistence type="predicted"/>